<dbReference type="PaxDb" id="29760-VIT_19s0014g03020.t01"/>
<sequence>MSSKSFCRKGRSIKEMVMLAVNCRRRPPFPSLNLYKGIHNFPSFSFLCCSLLVDLYLLIVPKLRSAFLDLQFCRP</sequence>
<evidence type="ECO:0000313" key="2">
    <source>
        <dbReference type="EMBL" id="CBI20328.3"/>
    </source>
</evidence>
<keyword evidence="3" id="KW-1185">Reference proteome</keyword>
<dbReference type="HOGENOM" id="CLU_2676139_0_0_1"/>
<evidence type="ECO:0000256" key="1">
    <source>
        <dbReference type="SAM" id="Phobius"/>
    </source>
</evidence>
<dbReference type="Proteomes" id="UP000009183">
    <property type="component" value="Chromosome 19"/>
</dbReference>
<organism evidence="2 3">
    <name type="scientific">Vitis vinifera</name>
    <name type="common">Grape</name>
    <dbReference type="NCBI Taxonomy" id="29760"/>
    <lineage>
        <taxon>Eukaryota</taxon>
        <taxon>Viridiplantae</taxon>
        <taxon>Streptophyta</taxon>
        <taxon>Embryophyta</taxon>
        <taxon>Tracheophyta</taxon>
        <taxon>Spermatophyta</taxon>
        <taxon>Magnoliopsida</taxon>
        <taxon>eudicotyledons</taxon>
        <taxon>Gunneridae</taxon>
        <taxon>Pentapetalae</taxon>
        <taxon>rosids</taxon>
        <taxon>Vitales</taxon>
        <taxon>Vitaceae</taxon>
        <taxon>Viteae</taxon>
        <taxon>Vitis</taxon>
    </lineage>
</organism>
<keyword evidence="1" id="KW-0812">Transmembrane</keyword>
<keyword evidence="1" id="KW-1133">Transmembrane helix</keyword>
<dbReference type="EMBL" id="FN595229">
    <property type="protein sequence ID" value="CBI20328.3"/>
    <property type="molecule type" value="Genomic_DNA"/>
</dbReference>
<dbReference type="AlphaFoldDB" id="E0CSM9"/>
<reference evidence="3" key="1">
    <citation type="journal article" date="2007" name="Nature">
        <title>The grapevine genome sequence suggests ancestral hexaploidization in major angiosperm phyla.</title>
        <authorList>
            <consortium name="The French-Italian Public Consortium for Grapevine Genome Characterization."/>
            <person name="Jaillon O."/>
            <person name="Aury J.-M."/>
            <person name="Noel B."/>
            <person name="Policriti A."/>
            <person name="Clepet C."/>
            <person name="Casagrande A."/>
            <person name="Choisne N."/>
            <person name="Aubourg S."/>
            <person name="Vitulo N."/>
            <person name="Jubin C."/>
            <person name="Vezzi A."/>
            <person name="Legeai F."/>
            <person name="Hugueney P."/>
            <person name="Dasilva C."/>
            <person name="Horner D."/>
            <person name="Mica E."/>
            <person name="Jublot D."/>
            <person name="Poulain J."/>
            <person name="Bruyere C."/>
            <person name="Billault A."/>
            <person name="Segurens B."/>
            <person name="Gouyvenoux M."/>
            <person name="Ugarte E."/>
            <person name="Cattonaro F."/>
            <person name="Anthouard V."/>
            <person name="Vico V."/>
            <person name="Del Fabbro C."/>
            <person name="Alaux M."/>
            <person name="Di Gaspero G."/>
            <person name="Dumas V."/>
            <person name="Felice N."/>
            <person name="Paillard S."/>
            <person name="Juman I."/>
            <person name="Moroldo M."/>
            <person name="Scalabrin S."/>
            <person name="Canaguier A."/>
            <person name="Le Clainche I."/>
            <person name="Malacrida G."/>
            <person name="Durand E."/>
            <person name="Pesole G."/>
            <person name="Laucou V."/>
            <person name="Chatelet P."/>
            <person name="Merdinoglu D."/>
            <person name="Delledonne M."/>
            <person name="Pezzotti M."/>
            <person name="Lecharny A."/>
            <person name="Scarpelli C."/>
            <person name="Artiguenave F."/>
            <person name="Pe M.E."/>
            <person name="Valle G."/>
            <person name="Morgante M."/>
            <person name="Caboche M."/>
            <person name="Adam-Blondon A.-F."/>
            <person name="Weissenbach J."/>
            <person name="Quetier F."/>
            <person name="Wincker P."/>
        </authorList>
    </citation>
    <scope>NUCLEOTIDE SEQUENCE [LARGE SCALE GENOMIC DNA]</scope>
    <source>
        <strain evidence="3">cv. Pinot noir / PN40024</strain>
    </source>
</reference>
<name>E0CSM9_VITVI</name>
<dbReference type="InParanoid" id="E0CSM9"/>
<protein>
    <submittedName>
        <fullName evidence="2">Uncharacterized protein</fullName>
    </submittedName>
</protein>
<accession>E0CSM9</accession>
<feature type="transmembrane region" description="Helical" evidence="1">
    <location>
        <begin position="41"/>
        <end position="60"/>
    </location>
</feature>
<keyword evidence="1" id="KW-0472">Membrane</keyword>
<evidence type="ECO:0000313" key="3">
    <source>
        <dbReference type="Proteomes" id="UP000009183"/>
    </source>
</evidence>
<proteinExistence type="predicted"/>
<gene>
    <name evidence="2" type="ordered locus">VIT_19s0014g03020</name>
</gene>